<accession>A0A0B1LDQ2</accession>
<dbReference type="EMBL" id="AASSGK010000005">
    <property type="protein sequence ID" value="EFG2160188.1"/>
    <property type="molecule type" value="Genomic_DNA"/>
</dbReference>
<dbReference type="EMBL" id="NPIM01000091">
    <property type="protein sequence ID" value="RVE15508.1"/>
    <property type="molecule type" value="Genomic_DNA"/>
</dbReference>
<evidence type="ECO:0000313" key="11">
    <source>
        <dbReference type="EMBL" id="MDK2694498.1"/>
    </source>
</evidence>
<evidence type="ECO:0000313" key="12">
    <source>
        <dbReference type="EMBL" id="MDO2576758.1"/>
    </source>
</evidence>
<evidence type="ECO:0000313" key="9">
    <source>
        <dbReference type="EMBL" id="HAH1419234.1"/>
    </source>
</evidence>
<reference evidence="14 19" key="1">
    <citation type="submission" date="2017-08" db="EMBL/GenBank/DDBJ databases">
        <title>Sequencing of Escherichia coli CCPM 6219.</title>
        <authorList>
            <person name="Liu S.-L."/>
            <person name="Zhou Y.-J."/>
            <person name="Zhao M.-F."/>
        </authorList>
    </citation>
    <scope>NUCLEOTIDE SEQUENCE [LARGE SCALE GENOMIC DNA]</scope>
    <source>
        <strain evidence="14 19">CCPM 6219</strain>
    </source>
</reference>
<dbReference type="EMBL" id="AASUOH010000004">
    <property type="protein sequence ID" value="EFH0042209.1"/>
    <property type="molecule type" value="Genomic_DNA"/>
</dbReference>
<proteinExistence type="predicted"/>
<reference evidence="9" key="7">
    <citation type="submission" date="2018-08" db="EMBL/GenBank/DDBJ databases">
        <authorList>
            <consortium name="NCBI Pathogen Detection Project"/>
        </authorList>
    </citation>
    <scope>NUCLEOTIDE SEQUENCE</scope>
    <source>
        <strain evidence="9">W1_5_ERB1</strain>
    </source>
</reference>
<evidence type="ECO:0000313" key="10">
    <source>
        <dbReference type="EMBL" id="MBE0980947.1"/>
    </source>
</evidence>
<evidence type="ECO:0000313" key="19">
    <source>
        <dbReference type="Proteomes" id="UP000288459"/>
    </source>
</evidence>
<dbReference type="AlphaFoldDB" id="A0A0B1LDQ2"/>
<dbReference type="Proteomes" id="UP000519182">
    <property type="component" value="Unassembled WGS sequence"/>
</dbReference>
<reference evidence="7 24" key="5">
    <citation type="submission" date="2018-08" db="EMBL/GenBank/DDBJ databases">
        <authorList>
            <consortium name="GenomeTrakr network: Whole genome sequencing for foodborne pathogen traceback"/>
        </authorList>
    </citation>
    <scope>NUCLEOTIDE SEQUENCE [LARGE SCALE GENOMIC DNA]</scope>
    <source>
        <strain evidence="7 24">AZ-TG73163</strain>
        <strain evidence="8 23">PSU-2464</strain>
    </source>
</reference>
<dbReference type="Pfam" id="PF21628">
    <property type="entry name" value="Gp10-like"/>
    <property type="match status" value="1"/>
</dbReference>
<evidence type="ECO:0000313" key="25">
    <source>
        <dbReference type="Proteomes" id="UP000528199"/>
    </source>
</evidence>
<reference evidence="2 17" key="2">
    <citation type="submission" date="2017-11" db="EMBL/GenBank/DDBJ databases">
        <title>Escherichia coli CV839-15 Genome sequencing and assembly.</title>
        <authorList>
            <person name="Li Z."/>
            <person name="Song N."/>
            <person name="Li W."/>
            <person name="Philip H.R."/>
            <person name="Bu Z."/>
            <person name="Siguo L."/>
        </authorList>
    </citation>
    <scope>NUCLEOTIDE SEQUENCE [LARGE SCALE GENOMIC DNA]</scope>
    <source>
        <strain evidence="2 17">CV839-15</strain>
    </source>
</reference>
<evidence type="ECO:0000313" key="21">
    <source>
        <dbReference type="Proteomes" id="UP000382540"/>
    </source>
</evidence>
<reference evidence="10" key="12">
    <citation type="submission" date="2020-09" db="EMBL/GenBank/DDBJ databases">
        <title>Emerging polyconal dissemination of OXA-244-producing E. coli in France.</title>
        <authorList>
            <person name="Emeraud C."/>
            <person name="Girlich D."/>
            <person name="Bonnin R.A."/>
            <person name="Jousset A.B."/>
            <person name="Naas T."/>
            <person name="Dortet L."/>
        </authorList>
    </citation>
    <scope>NUCLEOTIDE SEQUENCE</scope>
    <source>
        <strain evidence="10">225E3</strain>
    </source>
</reference>
<dbReference type="Proteomes" id="UP000254503">
    <property type="component" value="Unassembled WGS sequence"/>
</dbReference>
<evidence type="ECO:0000313" key="13">
    <source>
        <dbReference type="EMBL" id="MTE92043.1"/>
    </source>
</evidence>
<dbReference type="EMBL" id="AAAGZE010000073">
    <property type="protein sequence ID" value="EAC1534505.1"/>
    <property type="molecule type" value="Genomic_DNA"/>
</dbReference>
<evidence type="ECO:0000313" key="22">
    <source>
        <dbReference type="Proteomes" id="UP000486847"/>
    </source>
</evidence>
<evidence type="ECO:0000313" key="8">
    <source>
        <dbReference type="EMBL" id="EFM1446431.1"/>
    </source>
</evidence>
<evidence type="ECO:0000313" key="16">
    <source>
        <dbReference type="EMBL" id="TXT00151.1"/>
    </source>
</evidence>
<sequence>MELVNLKTGTDSYQDESGETRTRDEYPWGLCITLNNDTLNKLKAQPQGVGTEVMITAKAVIRGLSARETDDGVNRSADLQITDMAIAPVSGDVEKSAAETLYGNGGE</sequence>
<evidence type="ECO:0000313" key="15">
    <source>
        <dbReference type="EMBL" id="STJ53752.1"/>
    </source>
</evidence>
<name>A0A0B1LDQ2_ECOLX</name>
<dbReference type="EMBL" id="VSBS01000745">
    <property type="protein sequence ID" value="TXT00151.1"/>
    <property type="molecule type" value="Genomic_DNA"/>
</dbReference>
<dbReference type="Proteomes" id="UP000382540">
    <property type="component" value="Unassembled WGS sequence"/>
</dbReference>
<dbReference type="EMBL" id="AATJOC010000001">
    <property type="protein sequence ID" value="EFM0251394.1"/>
    <property type="molecule type" value="Genomic_DNA"/>
</dbReference>
<dbReference type="EMBL" id="WCEW01000052">
    <property type="protein sequence ID" value="MTE92043.1"/>
    <property type="molecule type" value="Genomic_DNA"/>
</dbReference>
<dbReference type="InterPro" id="IPR049302">
    <property type="entry name" value="Gp10-like"/>
</dbReference>
<dbReference type="Proteomes" id="UP001223829">
    <property type="component" value="Unassembled WGS sequence"/>
</dbReference>
<dbReference type="EMBL" id="JACZOI010000399">
    <property type="protein sequence ID" value="MBE0980947.1"/>
    <property type="molecule type" value="Genomic_DNA"/>
</dbReference>
<evidence type="ECO:0000313" key="26">
    <source>
        <dbReference type="Proteomes" id="UP000531962"/>
    </source>
</evidence>
<reference evidence="4 26" key="9">
    <citation type="submission" date="2019-08" db="EMBL/GenBank/DDBJ databases">
        <authorList>
            <consortium name="NARMS: The National Antimicrobial Resistance Monitoring System"/>
        </authorList>
    </citation>
    <scope>NUCLEOTIDE SEQUENCE [LARGE SCALE GENOMIC DNA]</scope>
    <source>
        <strain evidence="4 26">19MD07CB01-EC</strain>
        <strain evidence="3 21">CVM N17EC1330</strain>
    </source>
</reference>
<dbReference type="Proteomes" id="UP001173661">
    <property type="component" value="Unassembled WGS sequence"/>
</dbReference>
<dbReference type="EMBL" id="UGDD01000002">
    <property type="protein sequence ID" value="STJ53752.1"/>
    <property type="molecule type" value="Genomic_DNA"/>
</dbReference>
<evidence type="ECO:0000313" key="23">
    <source>
        <dbReference type="Proteomes" id="UP000519182"/>
    </source>
</evidence>
<feature type="region of interest" description="Disordered" evidence="1">
    <location>
        <begin position="1"/>
        <end position="22"/>
    </location>
</feature>
<dbReference type="Proteomes" id="UP000527548">
    <property type="component" value="Unassembled WGS sequence"/>
</dbReference>
<dbReference type="EMBL" id="CP024978">
    <property type="protein sequence ID" value="ATZ33931.1"/>
    <property type="molecule type" value="Genomic_DNA"/>
</dbReference>
<dbReference type="Proteomes" id="UP000321461">
    <property type="component" value="Unassembled WGS sequence"/>
</dbReference>
<evidence type="ECO:0000313" key="4">
    <source>
        <dbReference type="EMBL" id="EFD6883042.1"/>
    </source>
</evidence>
<dbReference type="Proteomes" id="UP000528199">
    <property type="component" value="Unassembled WGS sequence"/>
</dbReference>
<dbReference type="EMBL" id="AASKVF010000002">
    <property type="protein sequence ID" value="EFD6883042.1"/>
    <property type="molecule type" value="Genomic_DNA"/>
</dbReference>
<dbReference type="EMBL" id="AATJYL010000024">
    <property type="protein sequence ID" value="EFM1446431.1"/>
    <property type="molecule type" value="Genomic_DNA"/>
</dbReference>
<reference evidence="12" key="14">
    <citation type="submission" date="2023-07" db="EMBL/GenBank/DDBJ databases">
        <title>High risk of intestinal colonization with ESBL-producing Escherichia coli among soldiers of military contingents in specific geographic regions.</title>
        <authorList>
            <person name="Literacka E."/>
        </authorList>
    </citation>
    <scope>NUCLEOTIDE SEQUENCE</scope>
    <source>
        <strain evidence="12">66</strain>
    </source>
</reference>
<reference evidence="6 25" key="6">
    <citation type="submission" date="2018-08" db="EMBL/GenBank/DDBJ databases">
        <authorList>
            <consortium name="PulseNet: The National Subtyping Network for Foodborne Disease Surveillance"/>
            <person name="Tarr C.L."/>
            <person name="Trees E."/>
            <person name="Katz L.S."/>
            <person name="Carleton-Romer H.A."/>
            <person name="Stroika S."/>
            <person name="Kucerova Z."/>
            <person name="Roache K.F."/>
            <person name="Sabol A.L."/>
            <person name="Besser J."/>
            <person name="Gerner-Smidt P."/>
        </authorList>
    </citation>
    <scope>NUCLEOTIDE SEQUENCE [LARGE SCALE GENOMIC DNA]</scope>
    <source>
        <strain evidence="6 25">PNUSAE004760</strain>
    </source>
</reference>
<dbReference type="Proteomes" id="UP000236551">
    <property type="component" value="Chromosome"/>
</dbReference>
<protein>
    <submittedName>
        <fullName evidence="15">Phage protein</fullName>
    </submittedName>
</protein>
<dbReference type="Proteomes" id="UP000534332">
    <property type="component" value="Unassembled WGS sequence"/>
</dbReference>
<reference evidence="13 22" key="10">
    <citation type="submission" date="2019-10" db="EMBL/GenBank/DDBJ databases">
        <title>Comparative genomic analysis of antimicrobial resistant Escherichia coli of diverse origin.</title>
        <authorList>
            <person name="Ghatak S."/>
            <person name="Milton A.P."/>
            <person name="Rhetso K."/>
            <person name="Purkait D."/>
            <person name="Das S."/>
            <person name="Puro K.-U."/>
            <person name="Shakuntala I."/>
            <person name="Sen A."/>
            <person name="Sanjukta R."/>
            <person name="Priya G.B."/>
            <person name="Mawlong M."/>
            <person name="Lyngdoh V."/>
            <person name="Rynghang J."/>
            <person name="Mawphlang B.L."/>
        </authorList>
    </citation>
    <scope>NUCLEOTIDE SEQUENCE [LARGE SCALE GENOMIC DNA]</scope>
    <source>
        <strain evidence="13 22">SE161</strain>
    </source>
</reference>
<reference evidence="16 20" key="8">
    <citation type="submission" date="2019-08" db="EMBL/GenBank/DDBJ databases">
        <title>Whole genome analysis of cultivated E. coli strains isolated from CD patients and healthy donors.</title>
        <authorList>
            <person name="Siniagina M.N."/>
            <person name="Markelova M.I."/>
            <person name="Laikov A.V."/>
            <person name="Boulygina E.A."/>
            <person name="Khusnutdinova D.R."/>
            <person name="Kharchenko A."/>
            <person name="Grigoryeva T.V."/>
        </authorList>
    </citation>
    <scope>NUCLEOTIDE SEQUENCE [LARGE SCALE GENOMIC DNA]</scope>
    <source>
        <strain evidence="16 20">3_77_5</strain>
    </source>
</reference>
<evidence type="ECO:0000313" key="3">
    <source>
        <dbReference type="EMBL" id="EAC1534505.1"/>
    </source>
</evidence>
<evidence type="ECO:0000313" key="17">
    <source>
        <dbReference type="Proteomes" id="UP000236551"/>
    </source>
</evidence>
<reference evidence="5 27" key="11">
    <citation type="submission" date="2020-02" db="EMBL/GenBank/DDBJ databases">
        <authorList>
            <person name="Ashton P.M."/>
            <person name="Dallman T."/>
            <person name="Nair S."/>
            <person name="De Pinna E."/>
            <person name="Peters T."/>
            <person name="Grant K."/>
        </authorList>
    </citation>
    <scope>NUCLEOTIDE SEQUENCE [LARGE SCALE GENOMIC DNA]</scope>
    <source>
        <strain evidence="5 27">188143</strain>
    </source>
</reference>
<dbReference type="Proteomes" id="UP000844228">
    <property type="component" value="Unassembled WGS sequence"/>
</dbReference>
<dbReference type="Proteomes" id="UP000531962">
    <property type="component" value="Unassembled WGS sequence"/>
</dbReference>
<organism evidence="14 19">
    <name type="scientific">Escherichia coli</name>
    <dbReference type="NCBI Taxonomy" id="562"/>
    <lineage>
        <taxon>Bacteria</taxon>
        <taxon>Pseudomonadati</taxon>
        <taxon>Pseudomonadota</taxon>
        <taxon>Gammaproteobacteria</taxon>
        <taxon>Enterobacterales</taxon>
        <taxon>Enterobacteriaceae</taxon>
        <taxon>Escherichia</taxon>
    </lineage>
</organism>
<dbReference type="Proteomes" id="UP000640866">
    <property type="component" value="Unassembled WGS sequence"/>
</dbReference>
<dbReference type="EMBL" id="JAUKXU010000024">
    <property type="protein sequence ID" value="MDO2576758.1"/>
    <property type="molecule type" value="Genomic_DNA"/>
</dbReference>
<evidence type="ECO:0000313" key="6">
    <source>
        <dbReference type="EMBL" id="EFH0042209.1"/>
    </source>
</evidence>
<dbReference type="Proteomes" id="UP000288459">
    <property type="component" value="Unassembled WGS sequence"/>
</dbReference>
<evidence type="ECO:0000256" key="1">
    <source>
        <dbReference type="SAM" id="MobiDB-lite"/>
    </source>
</evidence>
<evidence type="ECO:0000313" key="18">
    <source>
        <dbReference type="Proteomes" id="UP000254503"/>
    </source>
</evidence>
<reference evidence="11" key="13">
    <citation type="submission" date="2023-05" db="EMBL/GenBank/DDBJ databases">
        <title>Efficient inhibition of multidrug-resistant Escherichia coli by a new antibiotic combination.</title>
        <authorList>
            <person name="Lin T."/>
        </authorList>
    </citation>
    <scope>NUCLEOTIDE SEQUENCE</scope>
    <source>
        <strain evidence="11">YmmD45</strain>
    </source>
</reference>
<dbReference type="Proteomes" id="UP000486847">
    <property type="component" value="Unassembled WGS sequence"/>
</dbReference>
<reference evidence="9" key="3">
    <citation type="journal article" date="2018" name="Genome Biol.">
        <title>SKESA: strategic k-mer extension for scrupulous assemblies.</title>
        <authorList>
            <person name="Souvorov A."/>
            <person name="Agarwala R."/>
            <person name="Lipman D.J."/>
        </authorList>
    </citation>
    <scope>NUCLEOTIDE SEQUENCE [LARGE SCALE GENOMIC DNA]</scope>
    <source>
        <strain evidence="9">W1_5_ERB1</strain>
    </source>
</reference>
<evidence type="ECO:0000313" key="24">
    <source>
        <dbReference type="Proteomes" id="UP000527548"/>
    </source>
</evidence>
<dbReference type="EMBL" id="DABALL010000014">
    <property type="protein sequence ID" value="HAH1419234.1"/>
    <property type="molecule type" value="Genomic_DNA"/>
</dbReference>
<reference evidence="15 18" key="4">
    <citation type="submission" date="2018-06" db="EMBL/GenBank/DDBJ databases">
        <authorList>
            <consortium name="Pathogen Informatics"/>
            <person name="Doyle S."/>
        </authorList>
    </citation>
    <scope>NUCLEOTIDE SEQUENCE [LARGE SCALE GENOMIC DNA]</scope>
    <source>
        <strain evidence="15 18">NCTC9045</strain>
    </source>
</reference>
<evidence type="ECO:0000313" key="20">
    <source>
        <dbReference type="Proteomes" id="UP000321461"/>
    </source>
</evidence>
<evidence type="ECO:0000313" key="7">
    <source>
        <dbReference type="EMBL" id="EFM0251394.1"/>
    </source>
</evidence>
<accession>A0A236M1U9</accession>
<evidence type="ECO:0000313" key="2">
    <source>
        <dbReference type="EMBL" id="ATZ33931.1"/>
    </source>
</evidence>
<gene>
    <name evidence="6" type="ORF">BKL28_000951</name>
    <name evidence="5" type="ORF">BRV02_001221</name>
    <name evidence="7" type="ORF">C719_000524</name>
    <name evidence="14" type="ORF">CIG67_05095</name>
    <name evidence="2" type="ORF">CV83915_03647</name>
    <name evidence="3" type="ORF">D9J61_21150</name>
    <name evidence="13" type="ORF">F9B07_25250</name>
    <name evidence="16" type="ORF">FWK02_19100</name>
    <name evidence="4" type="ORF">FZU14_02145</name>
    <name evidence="8" type="ORF">HEP34_002768</name>
    <name evidence="9" type="ORF">HHH44_002640</name>
    <name evidence="10" type="ORF">IH772_27710</name>
    <name evidence="15" type="ORF">NCTC9045_01613</name>
    <name evidence="12" type="ORF">Q2V20_21890</name>
    <name evidence="11" type="ORF">QO046_08810</name>
</gene>
<evidence type="ECO:0000313" key="14">
    <source>
        <dbReference type="EMBL" id="RVE15508.1"/>
    </source>
</evidence>
<evidence type="ECO:0000313" key="5">
    <source>
        <dbReference type="EMBL" id="EFG2160188.1"/>
    </source>
</evidence>
<dbReference type="RefSeq" id="WP_000424495.1">
    <property type="nucleotide sequence ID" value="NZ_AP021890.1"/>
</dbReference>
<dbReference type="EMBL" id="JASMQD010000001">
    <property type="protein sequence ID" value="MDK2694498.1"/>
    <property type="molecule type" value="Genomic_DNA"/>
</dbReference>
<evidence type="ECO:0000313" key="27">
    <source>
        <dbReference type="Proteomes" id="UP000534332"/>
    </source>
</evidence>